<dbReference type="GO" id="GO:0007234">
    <property type="term" value="P:osmosensory signaling via phosphorelay pathway"/>
    <property type="evidence" value="ECO:0007669"/>
    <property type="project" value="TreeGrafter"/>
</dbReference>
<gene>
    <name evidence="11" type="primary">cph1_2</name>
    <name evidence="11" type="ORF">I601_2338</name>
</gene>
<evidence type="ECO:0000256" key="6">
    <source>
        <dbReference type="ARBA" id="ARBA00022777"/>
    </source>
</evidence>
<evidence type="ECO:0000256" key="2">
    <source>
        <dbReference type="ARBA" id="ARBA00004236"/>
    </source>
</evidence>
<dbReference type="InterPro" id="IPR029016">
    <property type="entry name" value="GAF-like_dom_sf"/>
</dbReference>
<dbReference type="PANTHER" id="PTHR42878">
    <property type="entry name" value="TWO-COMPONENT HISTIDINE KINASE"/>
    <property type="match status" value="1"/>
</dbReference>
<dbReference type="SUPFAM" id="SSF47384">
    <property type="entry name" value="Homodimeric domain of signal transducing histidine kinase"/>
    <property type="match status" value="1"/>
</dbReference>
<keyword evidence="6" id="KW-0418">Kinase</keyword>
<evidence type="ECO:0000259" key="10">
    <source>
        <dbReference type="PROSITE" id="PS50109"/>
    </source>
</evidence>
<name>A0A1A9GMP4_9ACTN</name>
<evidence type="ECO:0000313" key="11">
    <source>
        <dbReference type="EMBL" id="ANH38761.1"/>
    </source>
</evidence>
<feature type="compositionally biased region" description="Basic and acidic residues" evidence="9">
    <location>
        <begin position="1"/>
        <end position="18"/>
    </location>
</feature>
<keyword evidence="4" id="KW-0597">Phosphoprotein</keyword>
<evidence type="ECO:0000256" key="1">
    <source>
        <dbReference type="ARBA" id="ARBA00000085"/>
    </source>
</evidence>
<dbReference type="Proteomes" id="UP000077868">
    <property type="component" value="Chromosome"/>
</dbReference>
<organism evidence="11 12">
    <name type="scientific">Nocardioides dokdonensis FR1436</name>
    <dbReference type="NCBI Taxonomy" id="1300347"/>
    <lineage>
        <taxon>Bacteria</taxon>
        <taxon>Bacillati</taxon>
        <taxon>Actinomycetota</taxon>
        <taxon>Actinomycetes</taxon>
        <taxon>Propionibacteriales</taxon>
        <taxon>Nocardioidaceae</taxon>
        <taxon>Nocardioides</taxon>
    </lineage>
</organism>
<dbReference type="InterPro" id="IPR004358">
    <property type="entry name" value="Sig_transdc_His_kin-like_C"/>
</dbReference>
<dbReference type="Gene3D" id="3.30.450.40">
    <property type="match status" value="1"/>
</dbReference>
<dbReference type="SMART" id="SM00387">
    <property type="entry name" value="HATPase_c"/>
    <property type="match status" value="1"/>
</dbReference>
<dbReference type="InterPro" id="IPR050351">
    <property type="entry name" value="BphY/WalK/GraS-like"/>
</dbReference>
<dbReference type="STRING" id="1300347.I601_2338"/>
<evidence type="ECO:0000256" key="9">
    <source>
        <dbReference type="SAM" id="MobiDB-lite"/>
    </source>
</evidence>
<proteinExistence type="predicted"/>
<keyword evidence="12" id="KW-1185">Reference proteome</keyword>
<evidence type="ECO:0000313" key="12">
    <source>
        <dbReference type="Proteomes" id="UP000077868"/>
    </source>
</evidence>
<dbReference type="InterPro" id="IPR003594">
    <property type="entry name" value="HATPase_dom"/>
</dbReference>
<dbReference type="EC" id="2.7.13.3" evidence="3"/>
<dbReference type="EMBL" id="CP015079">
    <property type="protein sequence ID" value="ANH38761.1"/>
    <property type="molecule type" value="Genomic_DNA"/>
</dbReference>
<dbReference type="PROSITE" id="PS50109">
    <property type="entry name" value="HIS_KIN"/>
    <property type="match status" value="1"/>
</dbReference>
<dbReference type="Gene3D" id="3.30.565.10">
    <property type="entry name" value="Histidine kinase-like ATPase, C-terminal domain"/>
    <property type="match status" value="1"/>
</dbReference>
<dbReference type="AlphaFoldDB" id="A0A1A9GMP4"/>
<dbReference type="CDD" id="cd00082">
    <property type="entry name" value="HisKA"/>
    <property type="match status" value="1"/>
</dbReference>
<feature type="domain" description="Histidine kinase" evidence="10">
    <location>
        <begin position="197"/>
        <end position="406"/>
    </location>
</feature>
<dbReference type="GO" id="GO:0005886">
    <property type="term" value="C:plasma membrane"/>
    <property type="evidence" value="ECO:0007669"/>
    <property type="project" value="UniProtKB-SubCell"/>
</dbReference>
<sequence>MRDGAARGREGPLTRESEAVTSRPDVDPESSGRTMTALSTVRDTDLRDLLALAADLLDVEVAAVTVADGDDFHYPVAVGIEPFSTPYAAAMCRQAWGHGELFEVPDTLLDPRFTDSPFVTGELASVRFYASFPLSTSTGEETGRFCLFGLSPRRLDDAQRRVVATLAVAANRILELRLRRLAPMPAPTADVLAIAAQVSHDLQSPLATLMMSLGVLQGEELDSTTRASVLAMATRSVERMRGMVEGTLRLHDLGREAPGHETVDLRALTEQLLADEAEQWDQVGGTVDLGELPPVVGDPTQLTLVLQNLLHNARKFARPGQPPEVAVRAERRGDRVRVTVRDAGVGIPAGHRSRVFDLFTRTGHAQGHGIGLATVARVVHAHGGDCGTEDLPEGAGAALWFELPAG</sequence>
<dbReference type="PRINTS" id="PR00344">
    <property type="entry name" value="BCTRLSENSOR"/>
</dbReference>
<dbReference type="Pfam" id="PF02518">
    <property type="entry name" value="HATPase_c"/>
    <property type="match status" value="1"/>
</dbReference>
<comment type="catalytic activity">
    <reaction evidence="1">
        <text>ATP + protein L-histidine = ADP + protein N-phospho-L-histidine.</text>
        <dbReference type="EC" id="2.7.13.3"/>
    </reaction>
</comment>
<dbReference type="InterPro" id="IPR036890">
    <property type="entry name" value="HATPase_C_sf"/>
</dbReference>
<dbReference type="SUPFAM" id="SSF55874">
    <property type="entry name" value="ATPase domain of HSP90 chaperone/DNA topoisomerase II/histidine kinase"/>
    <property type="match status" value="1"/>
</dbReference>
<accession>A0A1A9GMP4</accession>
<keyword evidence="5 11" id="KW-0808">Transferase</keyword>
<dbReference type="InterPro" id="IPR036097">
    <property type="entry name" value="HisK_dim/P_sf"/>
</dbReference>
<dbReference type="GO" id="GO:0030295">
    <property type="term" value="F:protein kinase activator activity"/>
    <property type="evidence" value="ECO:0007669"/>
    <property type="project" value="TreeGrafter"/>
</dbReference>
<dbReference type="GO" id="GO:0000156">
    <property type="term" value="F:phosphorelay response regulator activity"/>
    <property type="evidence" value="ECO:0007669"/>
    <property type="project" value="TreeGrafter"/>
</dbReference>
<keyword evidence="7" id="KW-0902">Two-component regulatory system</keyword>
<feature type="region of interest" description="Disordered" evidence="9">
    <location>
        <begin position="1"/>
        <end position="35"/>
    </location>
</feature>
<evidence type="ECO:0000256" key="3">
    <source>
        <dbReference type="ARBA" id="ARBA00012438"/>
    </source>
</evidence>
<dbReference type="SUPFAM" id="SSF55781">
    <property type="entry name" value="GAF domain-like"/>
    <property type="match status" value="1"/>
</dbReference>
<reference evidence="11 12" key="1">
    <citation type="submission" date="2016-03" db="EMBL/GenBank/DDBJ databases">
        <title>Complete genome sequence of a soil Actinobacterium, Nocardioides dokdonensis FR1436.</title>
        <authorList>
            <person name="Kwon S.-K."/>
            <person name="Kim K."/>
            <person name="Kim J.F."/>
        </authorList>
    </citation>
    <scope>NUCLEOTIDE SEQUENCE [LARGE SCALE GENOMIC DNA]</scope>
    <source>
        <strain evidence="11 12">FR1436</strain>
    </source>
</reference>
<dbReference type="Gene3D" id="1.10.287.130">
    <property type="match status" value="1"/>
</dbReference>
<dbReference type="Pfam" id="PF00512">
    <property type="entry name" value="HisKA"/>
    <property type="match status" value="1"/>
</dbReference>
<dbReference type="PANTHER" id="PTHR42878:SF15">
    <property type="entry name" value="BACTERIOPHYTOCHROME"/>
    <property type="match status" value="1"/>
</dbReference>
<evidence type="ECO:0000256" key="8">
    <source>
        <dbReference type="ARBA" id="ARBA00039401"/>
    </source>
</evidence>
<dbReference type="PATRIC" id="fig|1300347.3.peg.2332"/>
<comment type="subcellular location">
    <subcellularLocation>
        <location evidence="2">Cell membrane</location>
    </subcellularLocation>
</comment>
<dbReference type="GO" id="GO:0000155">
    <property type="term" value="F:phosphorelay sensor kinase activity"/>
    <property type="evidence" value="ECO:0007669"/>
    <property type="project" value="InterPro"/>
</dbReference>
<dbReference type="KEGG" id="ndk:I601_2338"/>
<dbReference type="InterPro" id="IPR003661">
    <property type="entry name" value="HisK_dim/P_dom"/>
</dbReference>
<dbReference type="SMART" id="SM00388">
    <property type="entry name" value="HisKA"/>
    <property type="match status" value="1"/>
</dbReference>
<dbReference type="InterPro" id="IPR005467">
    <property type="entry name" value="His_kinase_dom"/>
</dbReference>
<evidence type="ECO:0000256" key="7">
    <source>
        <dbReference type="ARBA" id="ARBA00023012"/>
    </source>
</evidence>
<evidence type="ECO:0000256" key="4">
    <source>
        <dbReference type="ARBA" id="ARBA00022553"/>
    </source>
</evidence>
<evidence type="ECO:0000256" key="5">
    <source>
        <dbReference type="ARBA" id="ARBA00022679"/>
    </source>
</evidence>
<protein>
    <recommendedName>
        <fullName evidence="8">Sensor-like histidine kinase SenX3</fullName>
        <ecNumber evidence="3">2.7.13.3</ecNumber>
    </recommendedName>
</protein>